<proteinExistence type="predicted"/>
<dbReference type="EMBL" id="CM051405">
    <property type="protein sequence ID" value="KAJ4705504.1"/>
    <property type="molecule type" value="Genomic_DNA"/>
</dbReference>
<dbReference type="Proteomes" id="UP001164539">
    <property type="component" value="Chromosome 12"/>
</dbReference>
<protein>
    <submittedName>
        <fullName evidence="1">F-box/kelch-repeat protein</fullName>
    </submittedName>
</protein>
<name>A0ACC1X2I7_MELAZ</name>
<keyword evidence="2" id="KW-1185">Reference proteome</keyword>
<accession>A0ACC1X2I7</accession>
<gene>
    <name evidence="1" type="ORF">OWV82_022271</name>
</gene>
<evidence type="ECO:0000313" key="2">
    <source>
        <dbReference type="Proteomes" id="UP001164539"/>
    </source>
</evidence>
<organism evidence="1 2">
    <name type="scientific">Melia azedarach</name>
    <name type="common">Chinaberry tree</name>
    <dbReference type="NCBI Taxonomy" id="155640"/>
    <lineage>
        <taxon>Eukaryota</taxon>
        <taxon>Viridiplantae</taxon>
        <taxon>Streptophyta</taxon>
        <taxon>Embryophyta</taxon>
        <taxon>Tracheophyta</taxon>
        <taxon>Spermatophyta</taxon>
        <taxon>Magnoliopsida</taxon>
        <taxon>eudicotyledons</taxon>
        <taxon>Gunneridae</taxon>
        <taxon>Pentapetalae</taxon>
        <taxon>rosids</taxon>
        <taxon>malvids</taxon>
        <taxon>Sapindales</taxon>
        <taxon>Meliaceae</taxon>
        <taxon>Melia</taxon>
    </lineage>
</organism>
<sequence>MIRFIDLIPGLPEEIALECLTRLHYSTHRVATRVSKRWREIIRSREFYNYRKQNGLTSGVVCLVQQQLPVHFRSDAFKTVGSMSFAVTVFDPASQFWERLDPVPKYPDGLPLFCQVASSRGKLVVIGGWDPESFNPTAGSSSPGGHDENKNALSSAWAYDVSNDKWTELTRMSQERDECEGVVIGSEFWVVSGYKTERQGMFEGSAESYEFGSGEWKRAENAWKPNHCPRSCVGVGREGKFFSWADSDPEIRVGTCRVQIGERTFICGSDYQGGPQEYFVAEEGQNGKLRKLDVGEEYKGFVQSGCCVEI</sequence>
<evidence type="ECO:0000313" key="1">
    <source>
        <dbReference type="EMBL" id="KAJ4705504.1"/>
    </source>
</evidence>
<reference evidence="1 2" key="1">
    <citation type="journal article" date="2023" name="Science">
        <title>Complex scaffold remodeling in plant triterpene biosynthesis.</title>
        <authorList>
            <person name="De La Pena R."/>
            <person name="Hodgson H."/>
            <person name="Liu J.C."/>
            <person name="Stephenson M.J."/>
            <person name="Martin A.C."/>
            <person name="Owen C."/>
            <person name="Harkess A."/>
            <person name="Leebens-Mack J."/>
            <person name="Jimenez L.E."/>
            <person name="Osbourn A."/>
            <person name="Sattely E.S."/>
        </authorList>
    </citation>
    <scope>NUCLEOTIDE SEQUENCE [LARGE SCALE GENOMIC DNA]</scope>
    <source>
        <strain evidence="2">cv. JPN11</strain>
        <tissue evidence="1">Leaf</tissue>
    </source>
</reference>
<comment type="caution">
    <text evidence="1">The sequence shown here is derived from an EMBL/GenBank/DDBJ whole genome shotgun (WGS) entry which is preliminary data.</text>
</comment>